<dbReference type="Proteomes" id="UP000263517">
    <property type="component" value="Unassembled WGS sequence"/>
</dbReference>
<dbReference type="Proteomes" id="UP000056090">
    <property type="component" value="Chromosome"/>
</dbReference>
<dbReference type="SMART" id="SM00116">
    <property type="entry name" value="CBS"/>
    <property type="match status" value="2"/>
</dbReference>
<dbReference type="Gene3D" id="3.10.580.10">
    <property type="entry name" value="CBS-domain"/>
    <property type="match status" value="1"/>
</dbReference>
<dbReference type="InterPro" id="IPR046342">
    <property type="entry name" value="CBS_dom_sf"/>
</dbReference>
<evidence type="ECO:0000313" key="4">
    <source>
        <dbReference type="EMBL" id="AIG00420.1"/>
    </source>
</evidence>
<dbReference type="AlphaFoldDB" id="A0A075P0K1"/>
<dbReference type="STRING" id="589873.EP12_18820"/>
<reference evidence="4 7" key="1">
    <citation type="submission" date="2014-06" db="EMBL/GenBank/DDBJ databases">
        <title>Genomes of Alteromonas australica, a world apart.</title>
        <authorList>
            <person name="Gonzaga A."/>
            <person name="Lopez-Perez M."/>
            <person name="Rodriguez-Valera F."/>
        </authorList>
    </citation>
    <scope>NUCLEOTIDE SEQUENCE [LARGE SCALE GENOMIC DNA]</scope>
    <source>
        <strain evidence="4 7">H 17</strain>
    </source>
</reference>
<proteinExistence type="predicted"/>
<accession>A0A075P0K1</accession>
<dbReference type="CDD" id="cd04640">
    <property type="entry name" value="CBS_pair_proteobact"/>
    <property type="match status" value="1"/>
</dbReference>
<evidence type="ECO:0000256" key="2">
    <source>
        <dbReference type="PROSITE-ProRule" id="PRU00703"/>
    </source>
</evidence>
<protein>
    <submittedName>
        <fullName evidence="5">CBS domain-containing protein</fullName>
    </submittedName>
</protein>
<dbReference type="Proteomes" id="UP000264779">
    <property type="component" value="Unassembled WGS sequence"/>
</dbReference>
<organism evidence="4 7">
    <name type="scientific">Alteromonas australica</name>
    <dbReference type="NCBI Taxonomy" id="589873"/>
    <lineage>
        <taxon>Bacteria</taxon>
        <taxon>Pseudomonadati</taxon>
        <taxon>Pseudomonadota</taxon>
        <taxon>Gammaproteobacteria</taxon>
        <taxon>Alteromonadales</taxon>
        <taxon>Alteromonadaceae</taxon>
        <taxon>Alteromonas/Salinimonas group</taxon>
        <taxon>Alteromonas</taxon>
    </lineage>
</organism>
<keyword evidence="7" id="KW-1185">Reference proteome</keyword>
<dbReference type="Pfam" id="PF00571">
    <property type="entry name" value="CBS"/>
    <property type="match status" value="2"/>
</dbReference>
<dbReference type="PATRIC" id="fig|589873.4.peg.4105"/>
<name>A0A075P0K1_9ALTE</name>
<dbReference type="InterPro" id="IPR000644">
    <property type="entry name" value="CBS_dom"/>
</dbReference>
<gene>
    <name evidence="5" type="ORF">DCW74_00055</name>
    <name evidence="6" type="ORF">DEB45_12205</name>
    <name evidence="4" type="ORF">EP13_18010</name>
</gene>
<evidence type="ECO:0000313" key="5">
    <source>
        <dbReference type="EMBL" id="HAW74109.1"/>
    </source>
</evidence>
<dbReference type="SUPFAM" id="SSF54631">
    <property type="entry name" value="CBS-domain pair"/>
    <property type="match status" value="1"/>
</dbReference>
<evidence type="ECO:0000259" key="3">
    <source>
        <dbReference type="PROSITE" id="PS51371"/>
    </source>
</evidence>
<reference evidence="8 9" key="2">
    <citation type="journal article" date="2018" name="Nat. Biotechnol.">
        <title>A standardized bacterial taxonomy based on genome phylogeny substantially revises the tree of life.</title>
        <authorList>
            <person name="Parks D.H."/>
            <person name="Chuvochina M."/>
            <person name="Waite D.W."/>
            <person name="Rinke C."/>
            <person name="Skarshewski A."/>
            <person name="Chaumeil P.A."/>
            <person name="Hugenholtz P."/>
        </authorList>
    </citation>
    <scope>NUCLEOTIDE SEQUENCE [LARGE SCALE GENOMIC DNA]</scope>
    <source>
        <strain evidence="6">UBA11621</strain>
        <strain evidence="5">UBA11978</strain>
    </source>
</reference>
<keyword evidence="1" id="KW-0677">Repeat</keyword>
<dbReference type="InterPro" id="IPR050511">
    <property type="entry name" value="AMPK_gamma/SDS23_families"/>
</dbReference>
<keyword evidence="2" id="KW-0129">CBS domain</keyword>
<evidence type="ECO:0000313" key="7">
    <source>
        <dbReference type="Proteomes" id="UP000056090"/>
    </source>
</evidence>
<dbReference type="PANTHER" id="PTHR13780">
    <property type="entry name" value="AMP-ACTIVATED PROTEIN KINASE, GAMMA REGULATORY SUBUNIT"/>
    <property type="match status" value="1"/>
</dbReference>
<evidence type="ECO:0000313" key="8">
    <source>
        <dbReference type="Proteomes" id="UP000263517"/>
    </source>
</evidence>
<feature type="domain" description="CBS" evidence="3">
    <location>
        <begin position="109"/>
        <end position="172"/>
    </location>
</feature>
<evidence type="ECO:0000313" key="9">
    <source>
        <dbReference type="Proteomes" id="UP000264779"/>
    </source>
</evidence>
<dbReference type="EMBL" id="CP008849">
    <property type="protein sequence ID" value="AIG00420.1"/>
    <property type="molecule type" value="Genomic_DNA"/>
</dbReference>
<sequence length="187" mass="21023">MHTLPLYKTDAADKLAWPIIENKISLTSSAMSVFTDFKQHMPHVIDANAPAVKLETIMRQSHVRMMLVVNSDNAFIGIVTAEDVDEQHIVQRIAELETARAELQVRDFMQPKTALMSFDFYELAKSSVGDVIETLKDYGQHHCLVLDRDHHEVRGVISVSDIARELKAPLNIQNKPTFSGLMQVLAA</sequence>
<dbReference type="KEGG" id="aal:EP13_18010"/>
<dbReference type="eggNOG" id="COG0517">
    <property type="taxonomic scope" value="Bacteria"/>
</dbReference>
<dbReference type="EMBL" id="DNAN01000003">
    <property type="protein sequence ID" value="HAW74109.1"/>
    <property type="molecule type" value="Genomic_DNA"/>
</dbReference>
<feature type="domain" description="CBS" evidence="3">
    <location>
        <begin position="37"/>
        <end position="95"/>
    </location>
</feature>
<dbReference type="EMBL" id="DONK01000184">
    <property type="protein sequence ID" value="HBU52014.1"/>
    <property type="molecule type" value="Genomic_DNA"/>
</dbReference>
<dbReference type="OrthoDB" id="5295117at2"/>
<dbReference type="KEGG" id="aaus:EP12_18820"/>
<dbReference type="PROSITE" id="PS51371">
    <property type="entry name" value="CBS"/>
    <property type="match status" value="2"/>
</dbReference>
<dbReference type="RefSeq" id="WP_044058415.1">
    <property type="nucleotide sequence ID" value="NZ_CAJXAX010000004.1"/>
</dbReference>
<dbReference type="GeneID" id="78256773"/>
<evidence type="ECO:0000256" key="1">
    <source>
        <dbReference type="ARBA" id="ARBA00022737"/>
    </source>
</evidence>
<evidence type="ECO:0000313" key="6">
    <source>
        <dbReference type="EMBL" id="HBU52014.1"/>
    </source>
</evidence>